<protein>
    <submittedName>
        <fullName evidence="1">Uncharacterized protein</fullName>
    </submittedName>
</protein>
<comment type="caution">
    <text evidence="1">The sequence shown here is derived from an EMBL/GenBank/DDBJ whole genome shotgun (WGS) entry which is preliminary data.</text>
</comment>
<dbReference type="EMBL" id="JAFNEN010000102">
    <property type="protein sequence ID" value="KAG8194604.1"/>
    <property type="molecule type" value="Genomic_DNA"/>
</dbReference>
<sequence length="122" mass="13733">MSFEHCACKTNSIDTRRATISFNCFAKLITNSRFANNISNFRPLGFVFRIKILQVPYCWRVSCSGADTELETRLGVLVRLGGRIHGAPEPNFTYAKRNQNPSHKTPGFRPLILAIAKGGFQR</sequence>
<proteinExistence type="predicted"/>
<reference evidence="1 2" key="1">
    <citation type="journal article" date="2022" name="Nat. Ecol. Evol.">
        <title>A masculinizing supergene underlies an exaggerated male reproductive morph in a spider.</title>
        <authorList>
            <person name="Hendrickx F."/>
            <person name="De Corte Z."/>
            <person name="Sonet G."/>
            <person name="Van Belleghem S.M."/>
            <person name="Kostlbacher S."/>
            <person name="Vangestel C."/>
        </authorList>
    </citation>
    <scope>NUCLEOTIDE SEQUENCE [LARGE SCALE GENOMIC DNA]</scope>
    <source>
        <strain evidence="1">W744_W776</strain>
    </source>
</reference>
<gene>
    <name evidence="1" type="ORF">JTE90_013339</name>
</gene>
<keyword evidence="2" id="KW-1185">Reference proteome</keyword>
<evidence type="ECO:0000313" key="2">
    <source>
        <dbReference type="Proteomes" id="UP000827092"/>
    </source>
</evidence>
<dbReference type="Proteomes" id="UP000827092">
    <property type="component" value="Unassembled WGS sequence"/>
</dbReference>
<accession>A0AAV6VF05</accession>
<organism evidence="1 2">
    <name type="scientific">Oedothorax gibbosus</name>
    <dbReference type="NCBI Taxonomy" id="931172"/>
    <lineage>
        <taxon>Eukaryota</taxon>
        <taxon>Metazoa</taxon>
        <taxon>Ecdysozoa</taxon>
        <taxon>Arthropoda</taxon>
        <taxon>Chelicerata</taxon>
        <taxon>Arachnida</taxon>
        <taxon>Araneae</taxon>
        <taxon>Araneomorphae</taxon>
        <taxon>Entelegynae</taxon>
        <taxon>Araneoidea</taxon>
        <taxon>Linyphiidae</taxon>
        <taxon>Erigoninae</taxon>
        <taxon>Oedothorax</taxon>
    </lineage>
</organism>
<name>A0AAV6VF05_9ARAC</name>
<evidence type="ECO:0000313" key="1">
    <source>
        <dbReference type="EMBL" id="KAG8194604.1"/>
    </source>
</evidence>
<dbReference type="AlphaFoldDB" id="A0AAV6VF05"/>